<keyword evidence="3" id="KW-1185">Reference proteome</keyword>
<dbReference type="EMBL" id="JBBNAE010000003">
    <property type="protein sequence ID" value="KAK9138337.1"/>
    <property type="molecule type" value="Genomic_DNA"/>
</dbReference>
<dbReference type="Gene3D" id="2.130.10.10">
    <property type="entry name" value="YVTN repeat-like/Quinoprotein amine dehydrogenase"/>
    <property type="match status" value="1"/>
</dbReference>
<keyword evidence="1" id="KW-1133">Transmembrane helix</keyword>
<accession>A0AAP0PBU5</accession>
<comment type="caution">
    <text evidence="2">The sequence shown here is derived from an EMBL/GenBank/DDBJ whole genome shotgun (WGS) entry which is preliminary data.</text>
</comment>
<dbReference type="AlphaFoldDB" id="A0AAP0PBU5"/>
<evidence type="ECO:0000313" key="3">
    <source>
        <dbReference type="Proteomes" id="UP001417504"/>
    </source>
</evidence>
<dbReference type="InterPro" id="IPR036322">
    <property type="entry name" value="WD40_repeat_dom_sf"/>
</dbReference>
<keyword evidence="1" id="KW-0812">Transmembrane</keyword>
<protein>
    <submittedName>
        <fullName evidence="2">Uncharacterized protein</fullName>
    </submittedName>
</protein>
<dbReference type="InterPro" id="IPR015943">
    <property type="entry name" value="WD40/YVTN_repeat-like_dom_sf"/>
</dbReference>
<organism evidence="2 3">
    <name type="scientific">Stephania japonica</name>
    <dbReference type="NCBI Taxonomy" id="461633"/>
    <lineage>
        <taxon>Eukaryota</taxon>
        <taxon>Viridiplantae</taxon>
        <taxon>Streptophyta</taxon>
        <taxon>Embryophyta</taxon>
        <taxon>Tracheophyta</taxon>
        <taxon>Spermatophyta</taxon>
        <taxon>Magnoliopsida</taxon>
        <taxon>Ranunculales</taxon>
        <taxon>Menispermaceae</taxon>
        <taxon>Menispermoideae</taxon>
        <taxon>Cissampelideae</taxon>
        <taxon>Stephania</taxon>
    </lineage>
</organism>
<feature type="transmembrane region" description="Helical" evidence="1">
    <location>
        <begin position="94"/>
        <end position="114"/>
    </location>
</feature>
<gene>
    <name evidence="2" type="ORF">Sjap_008931</name>
</gene>
<proteinExistence type="predicted"/>
<dbReference type="Proteomes" id="UP001417504">
    <property type="component" value="Unassembled WGS sequence"/>
</dbReference>
<reference evidence="2 3" key="1">
    <citation type="submission" date="2024-01" db="EMBL/GenBank/DDBJ databases">
        <title>Genome assemblies of Stephania.</title>
        <authorList>
            <person name="Yang L."/>
        </authorList>
    </citation>
    <scope>NUCLEOTIDE SEQUENCE [LARGE SCALE GENOMIC DNA]</scope>
    <source>
        <strain evidence="2">QJT</strain>
        <tissue evidence="2">Leaf</tissue>
    </source>
</reference>
<sequence>MVNFPVPLCRMSFELWDFGMEINVGKIPFDLNFHPSRSLVASGLITGYLHLSAVHRLINLTENMIASGDDAGCIKFDSNNVGLFILSYLEYCNCITLVAVVITHFFLALMIFLLKFGISCCNSFEEHTDYISDMTFAADSLTLFGTSGDGTLSVCSLQKNKVLVRSEFSEDEPLSVVIMKADTHKKAKFCSLELEHVASFLIEWPKSYLRNTKRCSFAVFLGALPGLQILNFTSHWLQSNSVDALLKLDEERVITGSENGIIR</sequence>
<evidence type="ECO:0000313" key="2">
    <source>
        <dbReference type="EMBL" id="KAK9138337.1"/>
    </source>
</evidence>
<dbReference type="SUPFAM" id="SSF50978">
    <property type="entry name" value="WD40 repeat-like"/>
    <property type="match status" value="1"/>
</dbReference>
<keyword evidence="1" id="KW-0472">Membrane</keyword>
<name>A0AAP0PBU5_9MAGN</name>
<evidence type="ECO:0000256" key="1">
    <source>
        <dbReference type="SAM" id="Phobius"/>
    </source>
</evidence>